<evidence type="ECO:0000256" key="1">
    <source>
        <dbReference type="SAM" id="Phobius"/>
    </source>
</evidence>
<dbReference type="OrthoDB" id="1466422at2"/>
<protein>
    <submittedName>
        <fullName evidence="2">Uncharacterized protein</fullName>
    </submittedName>
</protein>
<evidence type="ECO:0000313" key="3">
    <source>
        <dbReference type="Proteomes" id="UP000199595"/>
    </source>
</evidence>
<dbReference type="EMBL" id="FNNJ01000002">
    <property type="protein sequence ID" value="SDW71475.1"/>
    <property type="molecule type" value="Genomic_DNA"/>
</dbReference>
<dbReference type="RefSeq" id="WP_090120494.1">
    <property type="nucleotide sequence ID" value="NZ_FNNJ01000002.1"/>
</dbReference>
<keyword evidence="1" id="KW-0812">Transmembrane</keyword>
<proteinExistence type="predicted"/>
<sequence>MITLLIILAGIVVTGILAYLVVNFIPRKLHWIISIILLALAALLVYKINFEIRKPIKFNNEKKERYAKVIENLKIIRDAEVAHKKVTGKYTASGENLIKFIDTAKFALTQTRNVAETVHTGGGITKEIERRVVDTVGYEAVRGSFVGKDYKQMMNIPGTDQKFKIEVGEIEKLAGLKAPVFEVKVDKGLILKGMDINLVKQEKEAIGGEEVRGEFLRVGSLGEVSEDGNWPPFYDKADNLDKE</sequence>
<keyword evidence="1" id="KW-1133">Transmembrane helix</keyword>
<dbReference type="Proteomes" id="UP000199595">
    <property type="component" value="Unassembled WGS sequence"/>
</dbReference>
<dbReference type="AlphaFoldDB" id="A0A1H2VT06"/>
<evidence type="ECO:0000313" key="2">
    <source>
        <dbReference type="EMBL" id="SDW71475.1"/>
    </source>
</evidence>
<dbReference type="STRING" id="762486.SAMN05444411_10233"/>
<gene>
    <name evidence="2" type="ORF">SAMN05444411_10233</name>
</gene>
<keyword evidence="3" id="KW-1185">Reference proteome</keyword>
<organism evidence="2 3">
    <name type="scientific">Lutibacter oricola</name>
    <dbReference type="NCBI Taxonomy" id="762486"/>
    <lineage>
        <taxon>Bacteria</taxon>
        <taxon>Pseudomonadati</taxon>
        <taxon>Bacteroidota</taxon>
        <taxon>Flavobacteriia</taxon>
        <taxon>Flavobacteriales</taxon>
        <taxon>Flavobacteriaceae</taxon>
        <taxon>Lutibacter</taxon>
    </lineage>
</organism>
<name>A0A1H2VT06_9FLAO</name>
<reference evidence="2 3" key="1">
    <citation type="submission" date="2016-10" db="EMBL/GenBank/DDBJ databases">
        <authorList>
            <person name="de Groot N.N."/>
        </authorList>
    </citation>
    <scope>NUCLEOTIDE SEQUENCE [LARGE SCALE GENOMIC DNA]</scope>
    <source>
        <strain evidence="2 3">DSM 24956</strain>
    </source>
</reference>
<feature type="transmembrane region" description="Helical" evidence="1">
    <location>
        <begin position="28"/>
        <end position="46"/>
    </location>
</feature>
<accession>A0A1H2VT06</accession>
<keyword evidence="1" id="KW-0472">Membrane</keyword>